<gene>
    <name evidence="3" type="ORF">Pla22_06690</name>
</gene>
<keyword evidence="4" id="KW-1185">Reference proteome</keyword>
<organism evidence="3 4">
    <name type="scientific">Rubripirellula amarantea</name>
    <dbReference type="NCBI Taxonomy" id="2527999"/>
    <lineage>
        <taxon>Bacteria</taxon>
        <taxon>Pseudomonadati</taxon>
        <taxon>Planctomycetota</taxon>
        <taxon>Planctomycetia</taxon>
        <taxon>Pirellulales</taxon>
        <taxon>Pirellulaceae</taxon>
        <taxon>Rubripirellula</taxon>
    </lineage>
</organism>
<evidence type="ECO:0000313" key="3">
    <source>
        <dbReference type="EMBL" id="TWT53041.1"/>
    </source>
</evidence>
<feature type="domain" description="Ice-binding protein C-terminal" evidence="2">
    <location>
        <begin position="175"/>
        <end position="198"/>
    </location>
</feature>
<dbReference type="Pfam" id="PF07589">
    <property type="entry name" value="PEP-CTERM"/>
    <property type="match status" value="1"/>
</dbReference>
<name>A0A5C5WS99_9BACT</name>
<evidence type="ECO:0000313" key="4">
    <source>
        <dbReference type="Proteomes" id="UP000316598"/>
    </source>
</evidence>
<comment type="caution">
    <text evidence="3">The sequence shown here is derived from an EMBL/GenBank/DDBJ whole genome shotgun (WGS) entry which is preliminary data.</text>
</comment>
<dbReference type="NCBIfam" id="TIGR02595">
    <property type="entry name" value="PEP_CTERM"/>
    <property type="match status" value="1"/>
</dbReference>
<dbReference type="RefSeq" id="WP_165440498.1">
    <property type="nucleotide sequence ID" value="NZ_SJPI01000001.1"/>
</dbReference>
<feature type="transmembrane region" description="Helical" evidence="1">
    <location>
        <begin position="179"/>
        <end position="195"/>
    </location>
</feature>
<proteinExistence type="predicted"/>
<evidence type="ECO:0000256" key="1">
    <source>
        <dbReference type="SAM" id="Phobius"/>
    </source>
</evidence>
<accession>A0A5C5WS99</accession>
<keyword evidence="1" id="KW-0472">Membrane</keyword>
<keyword evidence="1" id="KW-1133">Transmembrane helix</keyword>
<keyword evidence="1" id="KW-0812">Transmembrane</keyword>
<reference evidence="3 4" key="1">
    <citation type="submission" date="2019-02" db="EMBL/GenBank/DDBJ databases">
        <title>Deep-cultivation of Planctomycetes and their phenomic and genomic characterization uncovers novel biology.</title>
        <authorList>
            <person name="Wiegand S."/>
            <person name="Jogler M."/>
            <person name="Boedeker C."/>
            <person name="Pinto D."/>
            <person name="Vollmers J."/>
            <person name="Rivas-Marin E."/>
            <person name="Kohn T."/>
            <person name="Peeters S.H."/>
            <person name="Heuer A."/>
            <person name="Rast P."/>
            <person name="Oberbeckmann S."/>
            <person name="Bunk B."/>
            <person name="Jeske O."/>
            <person name="Meyerdierks A."/>
            <person name="Storesund J.E."/>
            <person name="Kallscheuer N."/>
            <person name="Luecker S."/>
            <person name="Lage O.M."/>
            <person name="Pohl T."/>
            <person name="Merkel B.J."/>
            <person name="Hornburger P."/>
            <person name="Mueller R.-W."/>
            <person name="Bruemmer F."/>
            <person name="Labrenz M."/>
            <person name="Spormann A.M."/>
            <person name="Op Den Camp H."/>
            <person name="Overmann J."/>
            <person name="Amann R."/>
            <person name="Jetten M.S.M."/>
            <person name="Mascher T."/>
            <person name="Medema M.H."/>
            <person name="Devos D.P."/>
            <person name="Kaster A.-K."/>
            <person name="Ovreas L."/>
            <person name="Rohde M."/>
            <person name="Galperin M.Y."/>
            <person name="Jogler C."/>
        </authorList>
    </citation>
    <scope>NUCLEOTIDE SEQUENCE [LARGE SCALE GENOMIC DNA]</scope>
    <source>
        <strain evidence="3 4">Pla22</strain>
    </source>
</reference>
<dbReference type="AlphaFoldDB" id="A0A5C5WS99"/>
<protein>
    <recommendedName>
        <fullName evidence="2">Ice-binding protein C-terminal domain-containing protein</fullName>
    </recommendedName>
</protein>
<dbReference type="Proteomes" id="UP000316598">
    <property type="component" value="Unassembled WGS sequence"/>
</dbReference>
<evidence type="ECO:0000259" key="2">
    <source>
        <dbReference type="Pfam" id="PF07589"/>
    </source>
</evidence>
<dbReference type="InterPro" id="IPR013424">
    <property type="entry name" value="Ice-binding_C"/>
</dbReference>
<dbReference type="EMBL" id="SJPI01000001">
    <property type="protein sequence ID" value="TWT53041.1"/>
    <property type="molecule type" value="Genomic_DNA"/>
</dbReference>
<sequence>MFSPAKAAFVIEVDSDTMFAGETKTLNVTIRSVGVPDDLNFFVFDLVLTPITPLPASSDDVRFVDPGISTEPFAATPSYVFSGNSNAAISGNAITSTTQTSYANDTLTITDLSGDFNDIPVLTSPTLIAQFDLQTAMNAATGIYEVSVIDPFADDFNGTEPAMSSVSGFIEITVVPEPSSMLGLVVGILGGHLILRRRHQQDFRMRGMT</sequence>